<accession>A0A9D0ZNX0</accession>
<dbReference type="FunFam" id="1.10.287.180:FF:000001">
    <property type="entry name" value="Transcription elongation factor GreA"/>
    <property type="match status" value="1"/>
</dbReference>
<evidence type="ECO:0000256" key="3">
    <source>
        <dbReference type="ARBA" id="ARBA00023015"/>
    </source>
</evidence>
<dbReference type="GO" id="GO:0003677">
    <property type="term" value="F:DNA binding"/>
    <property type="evidence" value="ECO:0007669"/>
    <property type="project" value="UniProtKB-UniRule"/>
</dbReference>
<dbReference type="GO" id="GO:0006354">
    <property type="term" value="P:DNA-templated transcription elongation"/>
    <property type="evidence" value="ECO:0007669"/>
    <property type="project" value="TreeGrafter"/>
</dbReference>
<keyword evidence="4" id="KW-0175">Coiled coil</keyword>
<organism evidence="12 13">
    <name type="scientific">Candidatus Pullichristensenella stercorigallinarum</name>
    <dbReference type="NCBI Taxonomy" id="2840909"/>
    <lineage>
        <taxon>Bacteria</taxon>
        <taxon>Bacillati</taxon>
        <taxon>Bacillota</taxon>
        <taxon>Clostridia</taxon>
        <taxon>Candidatus Pullichristensenella</taxon>
    </lineage>
</organism>
<evidence type="ECO:0000256" key="4">
    <source>
        <dbReference type="ARBA" id="ARBA00023054"/>
    </source>
</evidence>
<dbReference type="PANTHER" id="PTHR30437">
    <property type="entry name" value="TRANSCRIPTION ELONGATION FACTOR GREA"/>
    <property type="match status" value="1"/>
</dbReference>
<protein>
    <recommendedName>
        <fullName evidence="2 9">Transcription elongation factor GreA</fullName>
    </recommendedName>
    <alternativeName>
        <fullName evidence="8 9">Transcript cleavage factor GreA</fullName>
    </alternativeName>
</protein>
<reference evidence="12" key="1">
    <citation type="submission" date="2020-10" db="EMBL/GenBank/DDBJ databases">
        <authorList>
            <person name="Gilroy R."/>
        </authorList>
    </citation>
    <scope>NUCLEOTIDE SEQUENCE</scope>
    <source>
        <strain evidence="12">ChiSjej6B24-2974</strain>
    </source>
</reference>
<reference evidence="12" key="2">
    <citation type="journal article" date="2021" name="PeerJ">
        <title>Extensive microbial diversity within the chicken gut microbiome revealed by metagenomics and culture.</title>
        <authorList>
            <person name="Gilroy R."/>
            <person name="Ravi A."/>
            <person name="Getino M."/>
            <person name="Pursley I."/>
            <person name="Horton D.L."/>
            <person name="Alikhan N.F."/>
            <person name="Baker D."/>
            <person name="Gharbi K."/>
            <person name="Hall N."/>
            <person name="Watson M."/>
            <person name="Adriaenssens E.M."/>
            <person name="Foster-Nyarko E."/>
            <person name="Jarju S."/>
            <person name="Secka A."/>
            <person name="Antonio M."/>
            <person name="Oren A."/>
            <person name="Chaudhuri R.R."/>
            <person name="La Ragione R."/>
            <person name="Hildebrand F."/>
            <person name="Pallen M.J."/>
        </authorList>
    </citation>
    <scope>NUCLEOTIDE SEQUENCE</scope>
    <source>
        <strain evidence="12">ChiSjej6B24-2974</strain>
    </source>
</reference>
<name>A0A9D0ZNX0_9FIRM</name>
<feature type="domain" description="Transcription elongation factor GreA/GreB C-terminal" evidence="10">
    <location>
        <begin position="79"/>
        <end position="153"/>
    </location>
</feature>
<dbReference type="EMBL" id="DVFZ01000116">
    <property type="protein sequence ID" value="HIQ83878.1"/>
    <property type="molecule type" value="Genomic_DNA"/>
</dbReference>
<dbReference type="Proteomes" id="UP000824260">
    <property type="component" value="Unassembled WGS sequence"/>
</dbReference>
<dbReference type="Gene3D" id="3.10.50.30">
    <property type="entry name" value="Transcription elongation factor, GreA/GreB, C-terminal domain"/>
    <property type="match status" value="1"/>
</dbReference>
<gene>
    <name evidence="9" type="primary">greA</name>
    <name evidence="12" type="ORF">IAA52_12370</name>
</gene>
<evidence type="ECO:0000259" key="11">
    <source>
        <dbReference type="Pfam" id="PF03449"/>
    </source>
</evidence>
<dbReference type="InterPro" id="IPR023459">
    <property type="entry name" value="Tscrpt_elong_fac_GreA/B_fam"/>
</dbReference>
<sequence>MYDELTEVDIRKMQEEIHYRTTVLRPKIMEDVKTARAFGDLSENYEYKAAKQEQRRCDSRLRYLKRMVATAKVISTDSPADVAGLFDTVTIRYPEDGETETIRLVTTLRQDALKGLISKESPLGKAVMGRKVGQQAWVEAETGRYCVEIVSIEKGKDDESLPISSF</sequence>
<keyword evidence="3 9" id="KW-0805">Transcription regulation</keyword>
<feature type="domain" description="Transcription elongation factor GreA/GreB N-terminal" evidence="11">
    <location>
        <begin position="5"/>
        <end position="73"/>
    </location>
</feature>
<dbReference type="InterPro" id="IPR036805">
    <property type="entry name" value="Tscrpt_elong_fac_GreA/B_N_sf"/>
</dbReference>
<keyword evidence="5 9" id="KW-0238">DNA-binding</keyword>
<evidence type="ECO:0000256" key="6">
    <source>
        <dbReference type="ARBA" id="ARBA00023163"/>
    </source>
</evidence>
<dbReference type="InterPro" id="IPR001437">
    <property type="entry name" value="Tscrpt_elong_fac_GreA/B_C"/>
</dbReference>
<dbReference type="InterPro" id="IPR036953">
    <property type="entry name" value="GreA/GreB_C_sf"/>
</dbReference>
<dbReference type="SUPFAM" id="SSF46557">
    <property type="entry name" value="GreA transcript cleavage protein, N-terminal domain"/>
    <property type="match status" value="1"/>
</dbReference>
<keyword evidence="12" id="KW-0251">Elongation factor</keyword>
<dbReference type="SUPFAM" id="SSF54534">
    <property type="entry name" value="FKBP-like"/>
    <property type="match status" value="1"/>
</dbReference>
<comment type="similarity">
    <text evidence="1 9">Belongs to the GreA/GreB family.</text>
</comment>
<dbReference type="GO" id="GO:0003746">
    <property type="term" value="F:translation elongation factor activity"/>
    <property type="evidence" value="ECO:0007669"/>
    <property type="project" value="UniProtKB-KW"/>
</dbReference>
<dbReference type="PANTHER" id="PTHR30437:SF4">
    <property type="entry name" value="TRANSCRIPTION ELONGATION FACTOR GREA"/>
    <property type="match status" value="1"/>
</dbReference>
<dbReference type="Pfam" id="PF03449">
    <property type="entry name" value="GreA_GreB_N"/>
    <property type="match status" value="1"/>
</dbReference>
<evidence type="ECO:0000256" key="1">
    <source>
        <dbReference type="ARBA" id="ARBA00008213"/>
    </source>
</evidence>
<dbReference type="GO" id="GO:0070063">
    <property type="term" value="F:RNA polymerase binding"/>
    <property type="evidence" value="ECO:0007669"/>
    <property type="project" value="InterPro"/>
</dbReference>
<evidence type="ECO:0000259" key="10">
    <source>
        <dbReference type="Pfam" id="PF01272"/>
    </source>
</evidence>
<evidence type="ECO:0000256" key="2">
    <source>
        <dbReference type="ARBA" id="ARBA00013729"/>
    </source>
</evidence>
<comment type="function">
    <text evidence="7 9">Necessary for efficient RNA polymerase transcription elongation past template-encoded arresting sites. The arresting sites in DNA have the property of trapping a certain fraction of elongating RNA polymerases that pass through, resulting in locked ternary complexes. Cleavage of the nascent transcript by cleavage factors such as GreA or GreB allows the resumption of elongation from the new 3'terminus. GreA releases sequences of 2 to 3 nucleotides.</text>
</comment>
<dbReference type="InterPro" id="IPR022691">
    <property type="entry name" value="Tscrpt_elong_fac_GreA/B_N"/>
</dbReference>
<evidence type="ECO:0000313" key="12">
    <source>
        <dbReference type="EMBL" id="HIQ83878.1"/>
    </source>
</evidence>
<dbReference type="InterPro" id="IPR028624">
    <property type="entry name" value="Tscrpt_elong_fac_GreA/B"/>
</dbReference>
<dbReference type="GO" id="GO:0032784">
    <property type="term" value="P:regulation of DNA-templated transcription elongation"/>
    <property type="evidence" value="ECO:0007669"/>
    <property type="project" value="UniProtKB-UniRule"/>
</dbReference>
<evidence type="ECO:0000256" key="5">
    <source>
        <dbReference type="ARBA" id="ARBA00023125"/>
    </source>
</evidence>
<evidence type="ECO:0000256" key="8">
    <source>
        <dbReference type="ARBA" id="ARBA00030776"/>
    </source>
</evidence>
<evidence type="ECO:0000313" key="13">
    <source>
        <dbReference type="Proteomes" id="UP000824260"/>
    </source>
</evidence>
<dbReference type="Pfam" id="PF01272">
    <property type="entry name" value="GreA_GreB"/>
    <property type="match status" value="1"/>
</dbReference>
<keyword evidence="6 9" id="KW-0804">Transcription</keyword>
<comment type="caution">
    <text evidence="12">The sequence shown here is derived from an EMBL/GenBank/DDBJ whole genome shotgun (WGS) entry which is preliminary data.</text>
</comment>
<evidence type="ECO:0000256" key="9">
    <source>
        <dbReference type="HAMAP-Rule" id="MF_00105"/>
    </source>
</evidence>
<keyword evidence="12" id="KW-0648">Protein biosynthesis</keyword>
<dbReference type="PIRSF" id="PIRSF006092">
    <property type="entry name" value="GreA_GreB"/>
    <property type="match status" value="1"/>
</dbReference>
<proteinExistence type="inferred from homology"/>
<dbReference type="AlphaFoldDB" id="A0A9D0ZNX0"/>
<dbReference type="Gene3D" id="1.10.287.180">
    <property type="entry name" value="Transcription elongation factor, GreA/GreB, N-terminal domain"/>
    <property type="match status" value="1"/>
</dbReference>
<evidence type="ECO:0000256" key="7">
    <source>
        <dbReference type="ARBA" id="ARBA00024916"/>
    </source>
</evidence>
<dbReference type="HAMAP" id="MF_00105">
    <property type="entry name" value="GreA_GreB"/>
    <property type="match status" value="1"/>
</dbReference>